<dbReference type="InterPro" id="IPR041290">
    <property type="entry name" value="Tli4_C"/>
</dbReference>
<dbReference type="InterPro" id="IPR040761">
    <property type="entry name" value="Tli4_N"/>
</dbReference>
<dbReference type="EMBL" id="JBHSMS010000013">
    <property type="protein sequence ID" value="MFC5510275.1"/>
    <property type="molecule type" value="Genomic_DNA"/>
</dbReference>
<gene>
    <name evidence="4" type="ORF">ACFPOU_03925</name>
</gene>
<evidence type="ECO:0000313" key="4">
    <source>
        <dbReference type="EMBL" id="MFC5510275.1"/>
    </source>
</evidence>
<dbReference type="Pfam" id="PF18443">
    <property type="entry name" value="Tli4_N"/>
    <property type="match status" value="1"/>
</dbReference>
<feature type="compositionally biased region" description="Low complexity" evidence="1">
    <location>
        <begin position="462"/>
        <end position="481"/>
    </location>
</feature>
<evidence type="ECO:0000256" key="1">
    <source>
        <dbReference type="SAM" id="MobiDB-lite"/>
    </source>
</evidence>
<feature type="domain" description="Tle cognate immunity protein 4 N-terminal" evidence="3">
    <location>
        <begin position="51"/>
        <end position="137"/>
    </location>
</feature>
<keyword evidence="5" id="KW-1185">Reference proteome</keyword>
<reference evidence="5" key="1">
    <citation type="journal article" date="2019" name="Int. J. Syst. Evol. Microbiol.">
        <title>The Global Catalogue of Microorganisms (GCM) 10K type strain sequencing project: providing services to taxonomists for standard genome sequencing and annotation.</title>
        <authorList>
            <consortium name="The Broad Institute Genomics Platform"/>
            <consortium name="The Broad Institute Genome Sequencing Center for Infectious Disease"/>
            <person name="Wu L."/>
            <person name="Ma J."/>
        </authorList>
    </citation>
    <scope>NUCLEOTIDE SEQUENCE [LARGE SCALE GENOMIC DNA]</scope>
    <source>
        <strain evidence="5">CCUG 38813</strain>
    </source>
</reference>
<proteinExistence type="predicted"/>
<dbReference type="Pfam" id="PF18426">
    <property type="entry name" value="Tli4_C"/>
    <property type="match status" value="1"/>
</dbReference>
<feature type="domain" description="Tle cognate immunity protein 4 C-terminal" evidence="2">
    <location>
        <begin position="198"/>
        <end position="359"/>
    </location>
</feature>
<organism evidence="4 5">
    <name type="scientific">Massilia jejuensis</name>
    <dbReference type="NCBI Taxonomy" id="648894"/>
    <lineage>
        <taxon>Bacteria</taxon>
        <taxon>Pseudomonadati</taxon>
        <taxon>Pseudomonadota</taxon>
        <taxon>Betaproteobacteria</taxon>
        <taxon>Burkholderiales</taxon>
        <taxon>Oxalobacteraceae</taxon>
        <taxon>Telluria group</taxon>
        <taxon>Massilia</taxon>
    </lineage>
</organism>
<protein>
    <submittedName>
        <fullName evidence="4">T6SS immunity protein Tli4 family protein</fullName>
    </submittedName>
</protein>
<evidence type="ECO:0000313" key="5">
    <source>
        <dbReference type="Proteomes" id="UP001596031"/>
    </source>
</evidence>
<comment type="caution">
    <text evidence="4">The sequence shown here is derived from an EMBL/GenBank/DDBJ whole genome shotgun (WGS) entry which is preliminary data.</text>
</comment>
<evidence type="ECO:0000259" key="3">
    <source>
        <dbReference type="Pfam" id="PF18443"/>
    </source>
</evidence>
<accession>A0ABW0PCB1</accession>
<feature type="region of interest" description="Disordered" evidence="1">
    <location>
        <begin position="459"/>
        <end position="481"/>
    </location>
</feature>
<dbReference type="RefSeq" id="WP_379717415.1">
    <property type="nucleotide sequence ID" value="NZ_JBHSMS010000013.1"/>
</dbReference>
<dbReference type="Proteomes" id="UP001596031">
    <property type="component" value="Unassembled WGS sequence"/>
</dbReference>
<evidence type="ECO:0000259" key="2">
    <source>
        <dbReference type="Pfam" id="PF18426"/>
    </source>
</evidence>
<feature type="compositionally biased region" description="Gly residues" evidence="1">
    <location>
        <begin position="568"/>
        <end position="581"/>
    </location>
</feature>
<feature type="region of interest" description="Disordered" evidence="1">
    <location>
        <begin position="567"/>
        <end position="587"/>
    </location>
</feature>
<name>A0ABW0PCB1_9BURK</name>
<sequence>MKPWRRSGPAALLAGLVVAALAIVWAVGAVERRAAAQQDKDKVARMTQKMKTVCIGRFLIDLPDETRLELRRPRIHGFDISSVDEQQADFQVRLARREAELRAAPDQFGGNRNLESVREVKTDNGVVGKIFVHGRKVTEGTQANGLALERYRDEGVAIEAMVHGQGTSFALAANNYNPDNIDNLPRLVAKLVPNPRNQIPTEPGFCIDRAWFRDPLTPHQREQVMMSAQLPSHPDIEFLTILAAGNKPASQGLLERAAATQATSTLAEQWRISTLRAAPRTIGGVTGDELVKRVAEMNDTVGYSFWWEAGGTEDNVLAPHFVFKMTTGEGADEPVPTSLSEDAAMALWDKISSSIRLRPSEPPRPVAAVPPPTPLGTYAWAGDRCPESGWWSCSAGGNGIGVLGGQRQYIAKGERMPQALLLPPQTLWEKLRGVQPSFESQTQTSWKLVDKRNRKRVPSPLPLAQATPAASASITTAGTGPSVMEQQRVPVGSFAATGLACPASGWWRCEDPRALDGTRWFALGSLLPPATFAVPPGAFGRPAHAARSIERRGAWRLVRLATAPGEQVGAGAGAGDPGGETGMPNGA</sequence>